<dbReference type="Gene3D" id="1.10.287.950">
    <property type="entry name" value="Methyl-accepting chemotaxis protein"/>
    <property type="match status" value="1"/>
</dbReference>
<dbReference type="GO" id="GO:0006935">
    <property type="term" value="P:chemotaxis"/>
    <property type="evidence" value="ECO:0007669"/>
    <property type="project" value="InterPro"/>
</dbReference>
<feature type="region of interest" description="Disordered" evidence="4">
    <location>
        <begin position="269"/>
        <end position="289"/>
    </location>
</feature>
<dbReference type="PANTHER" id="PTHR32089:SF112">
    <property type="entry name" value="LYSOZYME-LIKE PROTEIN-RELATED"/>
    <property type="match status" value="1"/>
</dbReference>
<evidence type="ECO:0000256" key="1">
    <source>
        <dbReference type="ARBA" id="ARBA00023224"/>
    </source>
</evidence>
<name>A0A345UKZ6_9BACT</name>
<evidence type="ECO:0000256" key="3">
    <source>
        <dbReference type="PROSITE-ProRule" id="PRU00284"/>
    </source>
</evidence>
<reference evidence="7 8" key="1">
    <citation type="submission" date="2018-03" db="EMBL/GenBank/DDBJ databases">
        <title>Phenotypic and genomic properties of Cyclonatronum proteinivorum gen. nov., sp. nov., a haloalkaliphilic bacteroidete from soda lakes possessing Na+-translocating rhodopsin.</title>
        <authorList>
            <person name="Toshchakov S.V."/>
            <person name="Korzhenkov A."/>
            <person name="Samarov N.I."/>
            <person name="Kublanov I.V."/>
            <person name="Muntyan M.S."/>
            <person name="Sorokin D.Y."/>
        </authorList>
    </citation>
    <scope>NUCLEOTIDE SEQUENCE [LARGE SCALE GENOMIC DNA]</scope>
    <source>
        <strain evidence="7 8">Omega</strain>
    </source>
</reference>
<dbReference type="OrthoDB" id="1112389at2"/>
<keyword evidence="8" id="KW-1185">Reference proteome</keyword>
<keyword evidence="5" id="KW-1133">Transmembrane helix</keyword>
<dbReference type="PRINTS" id="PR00260">
    <property type="entry name" value="CHEMTRNSDUCR"/>
</dbReference>
<protein>
    <submittedName>
        <fullName evidence="7">Methyl-accepting chemotaxis protein</fullName>
    </submittedName>
</protein>
<dbReference type="SMART" id="SM00283">
    <property type="entry name" value="MA"/>
    <property type="match status" value="1"/>
</dbReference>
<sequence length="496" mass="54020">MNASNLSFTGKIITAGALLVGVFVLVFLYLNSNLRTLSNLADELDEMTELFDETSRISDLNSRIFILQFEALVSTAEREQKVAESERLIERLEVAVRSLRARAQNGIAATDEIEQLIPLLNTMLDEYRQSNQHLRTVTIGTGAAIDAFQDEDFRIYEQVYAAILVLQDAIFESREELRETADLQKAASGFAMLIAAFVLIGLTAVSVWFLYRTMGRITAELKTSIQVLGTSAAEIQTTVTEISTGATETATAIAETTSTVEEVRQTASVASDRAQNLQETSQKSASMGDEGLEASRIVVDGMAKIDQQMKVVEKAITRLSEQNRSIGEITTTVSDIADQSNLLGVNASIEAAKAGEHGKGFSVVAQEIKSLAEQSKKSAAQIKTILNDIQKSVSDTAEAIRTGSSTVEEGTQTVLQERKILEALIESIDEALDASIQIASSSQQQLAGMEQIAPAMENIRVASDQNVTGSHQTRQAIQELNELAQNLEQTIEKYKL</sequence>
<accession>A0A345UKZ6</accession>
<dbReference type="InterPro" id="IPR004090">
    <property type="entry name" value="Chemotax_Me-accpt_rcpt"/>
</dbReference>
<keyword evidence="5" id="KW-0812">Transmembrane</keyword>
<dbReference type="Proteomes" id="UP000254808">
    <property type="component" value="Chromosome"/>
</dbReference>
<comment type="similarity">
    <text evidence="2">Belongs to the methyl-accepting chemotaxis (MCP) protein family.</text>
</comment>
<evidence type="ECO:0000259" key="6">
    <source>
        <dbReference type="PROSITE" id="PS50111"/>
    </source>
</evidence>
<dbReference type="PROSITE" id="PS50111">
    <property type="entry name" value="CHEMOTAXIS_TRANSDUC_2"/>
    <property type="match status" value="1"/>
</dbReference>
<evidence type="ECO:0000256" key="4">
    <source>
        <dbReference type="SAM" id="MobiDB-lite"/>
    </source>
</evidence>
<evidence type="ECO:0000313" key="7">
    <source>
        <dbReference type="EMBL" id="AXJ01148.1"/>
    </source>
</evidence>
<dbReference type="GO" id="GO:0016020">
    <property type="term" value="C:membrane"/>
    <property type="evidence" value="ECO:0007669"/>
    <property type="project" value="InterPro"/>
</dbReference>
<feature type="transmembrane region" description="Helical" evidence="5">
    <location>
        <begin position="190"/>
        <end position="211"/>
    </location>
</feature>
<dbReference type="Pfam" id="PF00015">
    <property type="entry name" value="MCPsignal"/>
    <property type="match status" value="1"/>
</dbReference>
<dbReference type="InterPro" id="IPR004089">
    <property type="entry name" value="MCPsignal_dom"/>
</dbReference>
<dbReference type="EMBL" id="CP027806">
    <property type="protein sequence ID" value="AXJ01148.1"/>
    <property type="molecule type" value="Genomic_DNA"/>
</dbReference>
<proteinExistence type="inferred from homology"/>
<keyword evidence="1 3" id="KW-0807">Transducer</keyword>
<feature type="transmembrane region" description="Helical" evidence="5">
    <location>
        <begin position="12"/>
        <end position="30"/>
    </location>
</feature>
<dbReference type="SUPFAM" id="SSF58104">
    <property type="entry name" value="Methyl-accepting chemotaxis protein (MCP) signaling domain"/>
    <property type="match status" value="1"/>
</dbReference>
<evidence type="ECO:0000256" key="5">
    <source>
        <dbReference type="SAM" id="Phobius"/>
    </source>
</evidence>
<organism evidence="7 8">
    <name type="scientific">Cyclonatronum proteinivorum</name>
    <dbReference type="NCBI Taxonomy" id="1457365"/>
    <lineage>
        <taxon>Bacteria</taxon>
        <taxon>Pseudomonadati</taxon>
        <taxon>Balneolota</taxon>
        <taxon>Balneolia</taxon>
        <taxon>Balneolales</taxon>
        <taxon>Cyclonatronaceae</taxon>
        <taxon>Cyclonatronum</taxon>
    </lineage>
</organism>
<dbReference type="PANTHER" id="PTHR32089">
    <property type="entry name" value="METHYL-ACCEPTING CHEMOTAXIS PROTEIN MCPB"/>
    <property type="match status" value="1"/>
</dbReference>
<keyword evidence="5" id="KW-0472">Membrane</keyword>
<dbReference type="KEGG" id="cprv:CYPRO_1898"/>
<dbReference type="GO" id="GO:0007165">
    <property type="term" value="P:signal transduction"/>
    <property type="evidence" value="ECO:0007669"/>
    <property type="project" value="UniProtKB-KW"/>
</dbReference>
<feature type="compositionally biased region" description="Polar residues" evidence="4">
    <location>
        <begin position="269"/>
        <end position="285"/>
    </location>
</feature>
<dbReference type="RefSeq" id="WP_114984372.1">
    <property type="nucleotide sequence ID" value="NZ_CP027806.1"/>
</dbReference>
<evidence type="ECO:0000313" key="8">
    <source>
        <dbReference type="Proteomes" id="UP000254808"/>
    </source>
</evidence>
<dbReference type="GO" id="GO:0004888">
    <property type="term" value="F:transmembrane signaling receptor activity"/>
    <property type="evidence" value="ECO:0007669"/>
    <property type="project" value="InterPro"/>
</dbReference>
<dbReference type="AlphaFoldDB" id="A0A345UKZ6"/>
<evidence type="ECO:0000256" key="2">
    <source>
        <dbReference type="ARBA" id="ARBA00029447"/>
    </source>
</evidence>
<feature type="domain" description="Methyl-accepting transducer" evidence="6">
    <location>
        <begin position="224"/>
        <end position="460"/>
    </location>
</feature>
<gene>
    <name evidence="7" type="ORF">CYPRO_1898</name>
</gene>